<sequence>MCFSATASFIAGVSLSVLGVATVKKAKRKAEIPFAMIPLLFGIQQIVEGMLWLSFRFNAPLLNVTMTYLFTLFSHVLWPMYVPFSIGLMENIAWRKKVLSVFQATGIAVSLYLLYFIVRFPLTSEVHQHIVYVLPHVREQPVLEFYLAATCAAPLFSSHKLINIFGVLALLLFIAAYWFYTVAVFSVWCFFAAILSAVIYLHFKFQAKANY</sequence>
<feature type="transmembrane region" description="Helical" evidence="1">
    <location>
        <begin position="35"/>
        <end position="55"/>
    </location>
</feature>
<reference evidence="2 3" key="2">
    <citation type="submission" date="2016-03" db="EMBL/GenBank/DDBJ databases">
        <title>New uncultured bacterium of the family Gallionellaceae from acid mine drainage: description and reconstruction of genome based on metagenomic analysis of microbial community.</title>
        <authorList>
            <person name="Kadnikov V."/>
            <person name="Ivasenko D."/>
            <person name="Beletsky A."/>
            <person name="Mardanov A."/>
            <person name="Danilova E."/>
            <person name="Pimenov N."/>
            <person name="Karnachuk O."/>
            <person name="Ravin N."/>
        </authorList>
    </citation>
    <scope>NUCLEOTIDE SEQUENCE [LARGE SCALE GENOMIC DNA]</scope>
    <source>
        <strain evidence="2">ShG14-8</strain>
    </source>
</reference>
<keyword evidence="1" id="KW-1133">Transmembrane helix</keyword>
<keyword evidence="1" id="KW-0812">Transmembrane</keyword>
<feature type="transmembrane region" description="Helical" evidence="1">
    <location>
        <begin position="185"/>
        <end position="203"/>
    </location>
</feature>
<gene>
    <name evidence="2" type="ORF">AWT59_2762</name>
</gene>
<dbReference type="InterPro" id="IPR046737">
    <property type="entry name" value="DUF6629"/>
</dbReference>
<feature type="transmembrane region" description="Helical" evidence="1">
    <location>
        <begin position="6"/>
        <end position="23"/>
    </location>
</feature>
<evidence type="ECO:0000256" key="1">
    <source>
        <dbReference type="SAM" id="Phobius"/>
    </source>
</evidence>
<dbReference type="Pfam" id="PF20334">
    <property type="entry name" value="DUF6629"/>
    <property type="match status" value="1"/>
</dbReference>
<feature type="transmembrane region" description="Helical" evidence="1">
    <location>
        <begin position="98"/>
        <end position="118"/>
    </location>
</feature>
<comment type="caution">
    <text evidence="2">The sequence shown here is derived from an EMBL/GenBank/DDBJ whole genome shotgun (WGS) entry which is preliminary data.</text>
</comment>
<feature type="transmembrane region" description="Helical" evidence="1">
    <location>
        <begin position="67"/>
        <end position="86"/>
    </location>
</feature>
<dbReference type="AlphaFoldDB" id="A0A139BQ57"/>
<reference evidence="2 3" key="1">
    <citation type="submission" date="2016-02" db="EMBL/GenBank/DDBJ databases">
        <authorList>
            <person name="Wen L."/>
            <person name="He K."/>
            <person name="Yang H."/>
        </authorList>
    </citation>
    <scope>NUCLEOTIDE SEQUENCE [LARGE SCALE GENOMIC DNA]</scope>
    <source>
        <strain evidence="2">ShG14-8</strain>
    </source>
</reference>
<feature type="transmembrane region" description="Helical" evidence="1">
    <location>
        <begin position="161"/>
        <end position="179"/>
    </location>
</feature>
<accession>A0A139BQ57</accession>
<evidence type="ECO:0000313" key="2">
    <source>
        <dbReference type="EMBL" id="KXS31109.1"/>
    </source>
</evidence>
<dbReference type="EMBL" id="LSLI01000098">
    <property type="protein sequence ID" value="KXS31109.1"/>
    <property type="molecule type" value="Genomic_DNA"/>
</dbReference>
<name>A0A139BQ57_9PROT</name>
<organism evidence="2 3">
    <name type="scientific">Candidatus Gallionella acididurans</name>
    <dbReference type="NCBI Taxonomy" id="1796491"/>
    <lineage>
        <taxon>Bacteria</taxon>
        <taxon>Pseudomonadati</taxon>
        <taxon>Pseudomonadota</taxon>
        <taxon>Betaproteobacteria</taxon>
        <taxon>Nitrosomonadales</taxon>
        <taxon>Gallionellaceae</taxon>
        <taxon>Gallionella</taxon>
    </lineage>
</organism>
<dbReference type="Proteomes" id="UP000070578">
    <property type="component" value="Unassembled WGS sequence"/>
</dbReference>
<proteinExistence type="predicted"/>
<keyword evidence="1" id="KW-0472">Membrane</keyword>
<evidence type="ECO:0000313" key="3">
    <source>
        <dbReference type="Proteomes" id="UP000070578"/>
    </source>
</evidence>
<protein>
    <submittedName>
        <fullName evidence="2">Uncharacterized protein</fullName>
    </submittedName>
</protein>